<sequence>MQTRKKAVPNDAVGTTETIDTNNEQIPPRNEVVMAVDGDIPAILTPTTETSQPPRKRLRTAKTLPVRELPSKVQFKLHILAGSTSKKAVQYVRHGLPHDMEYGDIISQLDLKAGRLVGNVPGSWRLQGRLFGIDKFDIKQLPSGSIEDAEEWAANLEDWKREVVTRESNNVVMHVSYTYIPERRPKQLQTPSIHSSSQPEAIPNASNPVDLSKSDNGEEEEDDDDYNPTHSHTPT</sequence>
<name>R4XI65_TAPDE</name>
<feature type="compositionally biased region" description="Polar residues" evidence="1">
    <location>
        <begin position="187"/>
        <end position="209"/>
    </location>
</feature>
<dbReference type="VEuPathDB" id="FungiDB:TAPDE_003210"/>
<dbReference type="Proteomes" id="UP000013776">
    <property type="component" value="Unassembled WGS sequence"/>
</dbReference>
<protein>
    <submittedName>
        <fullName evidence="2">Uncharacterized protein</fullName>
    </submittedName>
</protein>
<feature type="region of interest" description="Disordered" evidence="1">
    <location>
        <begin position="1"/>
        <end position="26"/>
    </location>
</feature>
<feature type="compositionally biased region" description="Polar residues" evidence="1">
    <location>
        <begin position="13"/>
        <end position="25"/>
    </location>
</feature>
<gene>
    <name evidence="2" type="ORF">TAPDE_003210</name>
</gene>
<feature type="region of interest" description="Disordered" evidence="1">
    <location>
        <begin position="186"/>
        <end position="235"/>
    </location>
</feature>
<organism evidence="2 3">
    <name type="scientific">Taphrina deformans (strain PYCC 5710 / ATCC 11124 / CBS 356.35 / IMI 108563 / JCM 9778 / NBRC 8474)</name>
    <name type="common">Peach leaf curl fungus</name>
    <name type="synonym">Lalaria deformans</name>
    <dbReference type="NCBI Taxonomy" id="1097556"/>
    <lineage>
        <taxon>Eukaryota</taxon>
        <taxon>Fungi</taxon>
        <taxon>Dikarya</taxon>
        <taxon>Ascomycota</taxon>
        <taxon>Taphrinomycotina</taxon>
        <taxon>Taphrinomycetes</taxon>
        <taxon>Taphrinales</taxon>
        <taxon>Taphrinaceae</taxon>
        <taxon>Taphrina</taxon>
    </lineage>
</organism>
<dbReference type="EMBL" id="CAHR02000121">
    <property type="protein sequence ID" value="CCG83082.1"/>
    <property type="molecule type" value="Genomic_DNA"/>
</dbReference>
<proteinExistence type="predicted"/>
<keyword evidence="3" id="KW-1185">Reference proteome</keyword>
<dbReference type="AlphaFoldDB" id="R4XI65"/>
<accession>R4XI65</accession>
<evidence type="ECO:0000313" key="3">
    <source>
        <dbReference type="Proteomes" id="UP000013776"/>
    </source>
</evidence>
<evidence type="ECO:0000313" key="2">
    <source>
        <dbReference type="EMBL" id="CCG83082.1"/>
    </source>
</evidence>
<reference evidence="2 3" key="1">
    <citation type="journal article" date="2013" name="MBio">
        <title>Genome sequencing of the plant pathogen Taphrina deformans, the causal agent of peach leaf curl.</title>
        <authorList>
            <person name="Cisse O.H."/>
            <person name="Almeida J.M.G.C.F."/>
            <person name="Fonseca A."/>
            <person name="Kumar A.A."/>
            <person name="Salojaervi J."/>
            <person name="Overmyer K."/>
            <person name="Hauser P.M."/>
            <person name="Pagni M."/>
        </authorList>
    </citation>
    <scope>NUCLEOTIDE SEQUENCE [LARGE SCALE GENOMIC DNA]</scope>
    <source>
        <strain evidence="3">PYCC 5710 / ATCC 11124 / CBS 356.35 / IMI 108563 / JCM 9778 / NBRC 8474</strain>
    </source>
</reference>
<feature type="compositionally biased region" description="Acidic residues" evidence="1">
    <location>
        <begin position="217"/>
        <end position="226"/>
    </location>
</feature>
<evidence type="ECO:0000256" key="1">
    <source>
        <dbReference type="SAM" id="MobiDB-lite"/>
    </source>
</evidence>
<comment type="caution">
    <text evidence="2">The sequence shown here is derived from an EMBL/GenBank/DDBJ whole genome shotgun (WGS) entry which is preliminary data.</text>
</comment>